<protein>
    <submittedName>
        <fullName evidence="1">21059_t:CDS:1</fullName>
    </submittedName>
</protein>
<sequence>MSSLFSNPYTVTYTSRAICINGWPKLLLAGCIHYPRSTPAMWPSLLRKAKVGGINVIQTYVFWNLHEPVRGTYDFATDSANLPYFIQLCKELDLYVSLRIGPYVCAEWNFGGFPVWLKHLPGVELRTYNEIYLQEMKRFVSKVVDVVRPYFPDKAGPIILLQIENEYGNIAYAYGKDGIKYVEECGRFVNDMNLSALWFMCRQYSHVPGIIHTINDYYCHQYFENIRKEFPSAPMMWTEDWPGWPQEFGEAKPTRPAQDVTYAVAYWFAKGGCYHAYYMYHGGTTFGRWGGGPRHTTSYDYDTMLDEYGLEHYPKYHHTKRLHDILFKFEDILMRNPIPTAKILDEKVEAYVYGNINFTKSLIFLCNADEKSAKQIEFSNVLWDLPKWSISIILGDDCSFTLLMNTAIIEPPKESPDRLVFRPLPASVIDFESFAWLLEPIPLFTDACDKRTPRPPPQIATTQDTTDYMWYVTQLVIKNDENEGNQTPSKFNLRLHNIGDVGVVYVDGKVQSVHRGGNQVDIPLNLDCTSKVNNDISDIDSSKQHVFTLQILNCLMGLPHIMTFMERYEQGLLGDVYLDDKNITHIGWQVNIGLVGEKKCYFDPSTHCTLPWNKLSSESLSTITDQDIFCQRTLLDMQKKYTDLTMQLPVQVGLVWYTFHFTLPKEYYDISRTEDTLPPIALDLTSMTKGNVWVNGRHLGRYWLELATRPTDPRARNDQDYAGWYNPHTKCRVGYEMPSQQYYHIPLEWIKRDGDHKNCVVLFEEWGGDPRGIRIVQRVTCKICEHNKICIHRMR</sequence>
<keyword evidence="2" id="KW-1185">Reference proteome</keyword>
<reference evidence="1" key="1">
    <citation type="submission" date="2021-06" db="EMBL/GenBank/DDBJ databases">
        <authorList>
            <person name="Kallberg Y."/>
            <person name="Tangrot J."/>
            <person name="Rosling A."/>
        </authorList>
    </citation>
    <scope>NUCLEOTIDE SEQUENCE</scope>
    <source>
        <strain evidence="1">MA461A</strain>
    </source>
</reference>
<evidence type="ECO:0000313" key="1">
    <source>
        <dbReference type="EMBL" id="CAG8560277.1"/>
    </source>
</evidence>
<proteinExistence type="predicted"/>
<organism evidence="1 2">
    <name type="scientific">Racocetra persica</name>
    <dbReference type="NCBI Taxonomy" id="160502"/>
    <lineage>
        <taxon>Eukaryota</taxon>
        <taxon>Fungi</taxon>
        <taxon>Fungi incertae sedis</taxon>
        <taxon>Mucoromycota</taxon>
        <taxon>Glomeromycotina</taxon>
        <taxon>Glomeromycetes</taxon>
        <taxon>Diversisporales</taxon>
        <taxon>Gigasporaceae</taxon>
        <taxon>Racocetra</taxon>
    </lineage>
</organism>
<accession>A0ACA9LZK0</accession>
<gene>
    <name evidence="1" type="ORF">RPERSI_LOCUS4334</name>
</gene>
<name>A0ACA9LZK0_9GLOM</name>
<dbReference type="Proteomes" id="UP000789920">
    <property type="component" value="Unassembled WGS sequence"/>
</dbReference>
<comment type="caution">
    <text evidence="1">The sequence shown here is derived from an EMBL/GenBank/DDBJ whole genome shotgun (WGS) entry which is preliminary data.</text>
</comment>
<dbReference type="EMBL" id="CAJVQC010005904">
    <property type="protein sequence ID" value="CAG8560277.1"/>
    <property type="molecule type" value="Genomic_DNA"/>
</dbReference>
<evidence type="ECO:0000313" key="2">
    <source>
        <dbReference type="Proteomes" id="UP000789920"/>
    </source>
</evidence>